<keyword evidence="1" id="KW-0808">Transferase</keyword>
<keyword evidence="2" id="KW-1185">Reference proteome</keyword>
<keyword evidence="1" id="KW-0548">Nucleotidyltransferase</keyword>
<accession>A0A109N0H2</accession>
<dbReference type="EMBL" id="LNNH01000012">
    <property type="protein sequence ID" value="KWW21236.1"/>
    <property type="molecule type" value="Genomic_DNA"/>
</dbReference>
<sequence length="285" mass="33428">MRSEEEMMSLIIHVAERDDRIRAVCMNGSRTNASVPKDVLQDYDIVYLVSDIESFRMNPGWIDDFGERIILQTPEDMCLFPPSLGGRFSYLMLFMDGNRIDLQLVPIEQKERYCREDKLTTVLMDKTGCLPVLPPPTDEGYWVKKPTVELYNDCCNEFWWVSTYVAKGLWRKEILYAQEHLGQIRKMFIQMLEWQVGIETDYSVSVGKCGKYLEKFLSEESWSQLLSTYADGRDESVWQALFSICRSFEQTAMLVGKRLNYDNPFQYDRRVYSYLEHIQALPVND</sequence>
<dbReference type="PIRSF" id="PIRSF000812">
    <property type="entry name" value="AAD"/>
    <property type="match status" value="1"/>
</dbReference>
<dbReference type="AlphaFoldDB" id="A0A109N0H2"/>
<dbReference type="SUPFAM" id="SSF81301">
    <property type="entry name" value="Nucleotidyltransferase"/>
    <property type="match status" value="1"/>
</dbReference>
<gene>
    <name evidence="1" type="ORF">AS888_16690</name>
</gene>
<proteinExistence type="predicted"/>
<evidence type="ECO:0000313" key="1">
    <source>
        <dbReference type="EMBL" id="KWW21236.1"/>
    </source>
</evidence>
<dbReference type="SUPFAM" id="SSF81631">
    <property type="entry name" value="PAP/OAS1 substrate-binding domain"/>
    <property type="match status" value="1"/>
</dbReference>
<dbReference type="InterPro" id="IPR007530">
    <property type="entry name" value="Aminoglycoside_adenylylTfrase"/>
</dbReference>
<dbReference type="InterPro" id="IPR043519">
    <property type="entry name" value="NT_sf"/>
</dbReference>
<comment type="caution">
    <text evidence="1">The sequence shown here is derived from an EMBL/GenBank/DDBJ whole genome shotgun (WGS) entry which is preliminary data.</text>
</comment>
<organism evidence="1 2">
    <name type="scientific">Peribacillus simplex</name>
    <dbReference type="NCBI Taxonomy" id="1478"/>
    <lineage>
        <taxon>Bacteria</taxon>
        <taxon>Bacillati</taxon>
        <taxon>Bacillota</taxon>
        <taxon>Bacilli</taxon>
        <taxon>Bacillales</taxon>
        <taxon>Bacillaceae</taxon>
        <taxon>Peribacillus</taxon>
    </lineage>
</organism>
<dbReference type="Proteomes" id="UP000064189">
    <property type="component" value="Unassembled WGS sequence"/>
</dbReference>
<reference evidence="1 2" key="1">
    <citation type="submission" date="2015-11" db="EMBL/GenBank/DDBJ databases">
        <title>Genome Sequence of Bacillus simplex strain VanAntwerpen2.</title>
        <authorList>
            <person name="Couger M.B."/>
        </authorList>
    </citation>
    <scope>NUCLEOTIDE SEQUENCE [LARGE SCALE GENOMIC DNA]</scope>
    <source>
        <strain evidence="1 2">VanAntwerpen02</strain>
    </source>
</reference>
<dbReference type="GO" id="GO:0016779">
    <property type="term" value="F:nucleotidyltransferase activity"/>
    <property type="evidence" value="ECO:0007669"/>
    <property type="project" value="UniProtKB-KW"/>
</dbReference>
<dbReference type="Gene3D" id="3.30.460.10">
    <property type="entry name" value="Beta Polymerase, domain 2"/>
    <property type="match status" value="1"/>
</dbReference>
<evidence type="ECO:0000313" key="2">
    <source>
        <dbReference type="Proteomes" id="UP000064189"/>
    </source>
</evidence>
<dbReference type="Gene3D" id="1.20.120.330">
    <property type="entry name" value="Nucleotidyltransferases domain 2"/>
    <property type="match status" value="1"/>
</dbReference>
<dbReference type="RefSeq" id="WP_061141589.1">
    <property type="nucleotide sequence ID" value="NZ_LNNH01000012.1"/>
</dbReference>
<dbReference type="Pfam" id="PF04439">
    <property type="entry name" value="Adenyl_transf"/>
    <property type="match status" value="1"/>
</dbReference>
<protein>
    <submittedName>
        <fullName evidence="1">Aminoglycoside adenylyltransferase</fullName>
    </submittedName>
</protein>
<name>A0A109N0H2_9BACI</name>